<dbReference type="SMART" id="SM00342">
    <property type="entry name" value="HTH_ARAC"/>
    <property type="match status" value="1"/>
</dbReference>
<sequence>MSNHKSTSIALRTIEDFNEAVLLYSRTTFLPQAPLKGSFAVHERSEHPAVDEVVASRRDYYKITLLSSAKGTITLGDETLSMSGPTLIFLNPHEIKSWEFEGPEPVGYYCLFTDLLFRSHPEYQDNLLNHPLLQVGARGVFSLTVEQCGYLESIFRQLIREYRENTAFKLEAIVIYLKLLMLEGKRLVAQRHDYSRTLSAGQVLANKFTDKLEKQFPIDSPKRQIKLKTVKEFAAELNTHPNHLNASVKQTTGRTVSEHIRQRILLEARLLLMHTDWQIAEIAWCLGFEDPGNFTHFFKNHGGVAPHIYRGTTVL</sequence>
<protein>
    <submittedName>
        <fullName evidence="5">AraC family transcriptional regulator</fullName>
    </submittedName>
</protein>
<dbReference type="InterPro" id="IPR037923">
    <property type="entry name" value="HTH-like"/>
</dbReference>
<evidence type="ECO:0000259" key="4">
    <source>
        <dbReference type="PROSITE" id="PS01124"/>
    </source>
</evidence>
<dbReference type="PROSITE" id="PS01124">
    <property type="entry name" value="HTH_ARAC_FAMILY_2"/>
    <property type="match status" value="1"/>
</dbReference>
<dbReference type="InterPro" id="IPR009057">
    <property type="entry name" value="Homeodomain-like_sf"/>
</dbReference>
<dbReference type="Proteomes" id="UP000260644">
    <property type="component" value="Unassembled WGS sequence"/>
</dbReference>
<keyword evidence="6" id="KW-1185">Reference proteome</keyword>
<keyword evidence="1" id="KW-0805">Transcription regulation</keyword>
<proteinExistence type="predicted"/>
<comment type="caution">
    <text evidence="5">The sequence shown here is derived from an EMBL/GenBank/DDBJ whole genome shotgun (WGS) entry which is preliminary data.</text>
</comment>
<organism evidence="5 6">
    <name type="scientific">Chitinophaga silvatica</name>
    <dbReference type="NCBI Taxonomy" id="2282649"/>
    <lineage>
        <taxon>Bacteria</taxon>
        <taxon>Pseudomonadati</taxon>
        <taxon>Bacteroidota</taxon>
        <taxon>Chitinophagia</taxon>
        <taxon>Chitinophagales</taxon>
        <taxon>Chitinophagaceae</taxon>
        <taxon>Chitinophaga</taxon>
    </lineage>
</organism>
<feature type="domain" description="HTH araC/xylS-type" evidence="4">
    <location>
        <begin position="206"/>
        <end position="312"/>
    </location>
</feature>
<dbReference type="PANTHER" id="PTHR43280:SF32">
    <property type="entry name" value="TRANSCRIPTIONAL REGULATORY PROTEIN"/>
    <property type="match status" value="1"/>
</dbReference>
<dbReference type="GO" id="GO:0043565">
    <property type="term" value="F:sequence-specific DNA binding"/>
    <property type="evidence" value="ECO:0007669"/>
    <property type="project" value="InterPro"/>
</dbReference>
<evidence type="ECO:0000313" key="5">
    <source>
        <dbReference type="EMBL" id="RFS22450.1"/>
    </source>
</evidence>
<gene>
    <name evidence="5" type="ORF">DVR12_11620</name>
</gene>
<dbReference type="RefSeq" id="WP_116975847.1">
    <property type="nucleotide sequence ID" value="NZ_QPMM01000006.1"/>
</dbReference>
<dbReference type="EMBL" id="QPMM01000006">
    <property type="protein sequence ID" value="RFS22450.1"/>
    <property type="molecule type" value="Genomic_DNA"/>
</dbReference>
<evidence type="ECO:0000256" key="2">
    <source>
        <dbReference type="ARBA" id="ARBA00023125"/>
    </source>
</evidence>
<dbReference type="Pfam" id="PF12833">
    <property type="entry name" value="HTH_18"/>
    <property type="match status" value="1"/>
</dbReference>
<dbReference type="PANTHER" id="PTHR43280">
    <property type="entry name" value="ARAC-FAMILY TRANSCRIPTIONAL REGULATOR"/>
    <property type="match status" value="1"/>
</dbReference>
<keyword evidence="2" id="KW-0238">DNA-binding</keyword>
<dbReference type="AlphaFoldDB" id="A0A3E1Y9S7"/>
<keyword evidence="3" id="KW-0804">Transcription</keyword>
<evidence type="ECO:0000256" key="3">
    <source>
        <dbReference type="ARBA" id="ARBA00023163"/>
    </source>
</evidence>
<evidence type="ECO:0000256" key="1">
    <source>
        <dbReference type="ARBA" id="ARBA00023015"/>
    </source>
</evidence>
<name>A0A3E1Y9S7_9BACT</name>
<dbReference type="InterPro" id="IPR018060">
    <property type="entry name" value="HTH_AraC"/>
</dbReference>
<dbReference type="SUPFAM" id="SSF51215">
    <property type="entry name" value="Regulatory protein AraC"/>
    <property type="match status" value="1"/>
</dbReference>
<dbReference type="GO" id="GO:0003700">
    <property type="term" value="F:DNA-binding transcription factor activity"/>
    <property type="evidence" value="ECO:0007669"/>
    <property type="project" value="InterPro"/>
</dbReference>
<dbReference type="OrthoDB" id="629929at2"/>
<accession>A0A3E1Y9S7</accession>
<dbReference type="Gene3D" id="1.10.10.60">
    <property type="entry name" value="Homeodomain-like"/>
    <property type="match status" value="1"/>
</dbReference>
<reference evidence="5 6" key="1">
    <citation type="submission" date="2018-07" db="EMBL/GenBank/DDBJ databases">
        <title>Chitinophaga K2CV101002-2 sp. nov., isolated from a monsoon evergreen broad-leaved forest soil.</title>
        <authorList>
            <person name="Lv Y."/>
        </authorList>
    </citation>
    <scope>NUCLEOTIDE SEQUENCE [LARGE SCALE GENOMIC DNA]</scope>
    <source>
        <strain evidence="5 6">GDMCC 1.1288</strain>
    </source>
</reference>
<evidence type="ECO:0000313" key="6">
    <source>
        <dbReference type="Proteomes" id="UP000260644"/>
    </source>
</evidence>
<dbReference type="SUPFAM" id="SSF46689">
    <property type="entry name" value="Homeodomain-like"/>
    <property type="match status" value="1"/>
</dbReference>